<evidence type="ECO:0000256" key="1">
    <source>
        <dbReference type="ARBA" id="ARBA00001974"/>
    </source>
</evidence>
<feature type="domain" description="Acyl-CoA dehydrogenase/oxidase N-terminal" evidence="7">
    <location>
        <begin position="16"/>
        <end position="102"/>
    </location>
</feature>
<keyword evidence="3" id="KW-0285">Flavoprotein</keyword>
<dbReference type="Gene3D" id="1.20.140.10">
    <property type="entry name" value="Butyryl-CoA Dehydrogenase, subunit A, domain 3"/>
    <property type="match status" value="1"/>
</dbReference>
<reference evidence="8 9" key="1">
    <citation type="submission" date="2014-03" db="EMBL/GenBank/DDBJ databases">
        <title>Genome Sequence of Streptomyces wadayamensis A23 strain, an endophytic actinobacteria from Citrus reticulata.</title>
        <authorList>
            <person name="de Oliveira L.G."/>
            <person name="Tormet G.D."/>
            <person name="Marcon J."/>
            <person name="Samborsky M."/>
            <person name="Araujo W.L."/>
            <person name="de Azevedo J.L."/>
        </authorList>
    </citation>
    <scope>NUCLEOTIDE SEQUENCE [LARGE SCALE GENOMIC DNA]</scope>
    <source>
        <strain evidence="8 9">A23</strain>
    </source>
</reference>
<dbReference type="Pfam" id="PF02771">
    <property type="entry name" value="Acyl-CoA_dh_N"/>
    <property type="match status" value="1"/>
</dbReference>
<dbReference type="InterPro" id="IPR013786">
    <property type="entry name" value="AcylCoA_DH/ox_N"/>
</dbReference>
<dbReference type="PANTHER" id="PTHR43884:SF20">
    <property type="entry name" value="ACYL-COA DEHYDROGENASE FADE28"/>
    <property type="match status" value="1"/>
</dbReference>
<dbReference type="SUPFAM" id="SSF47203">
    <property type="entry name" value="Acyl-CoA dehydrogenase C-terminal domain-like"/>
    <property type="match status" value="1"/>
</dbReference>
<dbReference type="Proteomes" id="UP000027443">
    <property type="component" value="Unassembled WGS sequence"/>
</dbReference>
<gene>
    <name evidence="8" type="ORF">DC60_08055</name>
</gene>
<dbReference type="InterPro" id="IPR036250">
    <property type="entry name" value="AcylCo_DH-like_C"/>
</dbReference>
<keyword evidence="4" id="KW-0274">FAD</keyword>
<accession>A0ABR4SFS0</accession>
<dbReference type="EMBL" id="JHDU01000003">
    <property type="protein sequence ID" value="KDR64419.1"/>
    <property type="molecule type" value="Genomic_DNA"/>
</dbReference>
<evidence type="ECO:0000256" key="4">
    <source>
        <dbReference type="ARBA" id="ARBA00022827"/>
    </source>
</evidence>
<dbReference type="InterPro" id="IPR009075">
    <property type="entry name" value="AcylCo_DH/oxidase_C"/>
</dbReference>
<evidence type="ECO:0000313" key="8">
    <source>
        <dbReference type="EMBL" id="KDR64419.1"/>
    </source>
</evidence>
<evidence type="ECO:0000259" key="7">
    <source>
        <dbReference type="Pfam" id="PF02771"/>
    </source>
</evidence>
<proteinExistence type="inferred from homology"/>
<comment type="caution">
    <text evidence="8">The sequence shown here is derived from an EMBL/GenBank/DDBJ whole genome shotgun (WGS) entry which is preliminary data.</text>
</comment>
<name>A0ABR4SFS0_9ACTN</name>
<dbReference type="Gene3D" id="1.10.540.10">
    <property type="entry name" value="Acyl-CoA dehydrogenase/oxidase, N-terminal domain"/>
    <property type="match status" value="1"/>
</dbReference>
<dbReference type="PANTHER" id="PTHR43884">
    <property type="entry name" value="ACYL-COA DEHYDROGENASE"/>
    <property type="match status" value="1"/>
</dbReference>
<dbReference type="SUPFAM" id="SSF56645">
    <property type="entry name" value="Acyl-CoA dehydrogenase NM domain-like"/>
    <property type="match status" value="1"/>
</dbReference>
<dbReference type="Pfam" id="PF00441">
    <property type="entry name" value="Acyl-CoA_dh_1"/>
    <property type="match status" value="1"/>
</dbReference>
<dbReference type="InterPro" id="IPR037069">
    <property type="entry name" value="AcylCoA_DH/ox_N_sf"/>
</dbReference>
<organism evidence="8 9">
    <name type="scientific">Streptomyces wadayamensis</name>
    <dbReference type="NCBI Taxonomy" id="141454"/>
    <lineage>
        <taxon>Bacteria</taxon>
        <taxon>Bacillati</taxon>
        <taxon>Actinomycetota</taxon>
        <taxon>Actinomycetes</taxon>
        <taxon>Kitasatosporales</taxon>
        <taxon>Streptomycetaceae</taxon>
        <taxon>Streptomyces</taxon>
    </lineage>
</organism>
<comment type="cofactor">
    <cofactor evidence="1">
        <name>FAD</name>
        <dbReference type="ChEBI" id="CHEBI:57692"/>
    </cofactor>
</comment>
<evidence type="ECO:0000313" key="9">
    <source>
        <dbReference type="Proteomes" id="UP000027443"/>
    </source>
</evidence>
<evidence type="ECO:0000256" key="3">
    <source>
        <dbReference type="ARBA" id="ARBA00022630"/>
    </source>
</evidence>
<dbReference type="Gene3D" id="2.40.110.10">
    <property type="entry name" value="Butyryl-CoA Dehydrogenase, subunit A, domain 2"/>
    <property type="match status" value="1"/>
</dbReference>
<evidence type="ECO:0000259" key="6">
    <source>
        <dbReference type="Pfam" id="PF00441"/>
    </source>
</evidence>
<comment type="similarity">
    <text evidence="2">Belongs to the acyl-CoA dehydrogenase family.</text>
</comment>
<sequence length="379" mass="38417">MEGPRPMSATPSLLATETEDDLRAAVRSLLTTHSAADRVLARAESGAPYDRELWKTLTGSMGLAGLLVPEAYGGQGAGHREAAVVVEELGRAVAPVPYLTGAVVTPATLLALPERTAEVSALLAEVAAGSAVAVLAVPLTTAPGDPLPEVTTDGGGLHGTVRSVADAAGADVLLVAADSGLYAVPAGAPGVTVTPLTALDLTRPLAAVQLDGARGTLLAPAADAAPAVRAGLLSGAGLLASEQLGLAEWCLTETVRHLKDRHQFNRPLGSFQALKHRLAQLWLDVAGIRPAATAAADLLATGEGGPAEAQLAVAVAQVYASPVAVRAAEEALQLHGGIGMTWEHPVHLYLKRAKGDSVAFGGAGRHGQEVARLAELPAP</sequence>
<keyword evidence="5" id="KW-0560">Oxidoreductase</keyword>
<feature type="domain" description="Acyl-CoA dehydrogenase/oxidase C-terminal" evidence="6">
    <location>
        <begin position="230"/>
        <end position="364"/>
    </location>
</feature>
<dbReference type="InterPro" id="IPR046373">
    <property type="entry name" value="Acyl-CoA_Oxase/DH_mid-dom_sf"/>
</dbReference>
<protein>
    <submittedName>
        <fullName evidence="8">Acyl-CoA dehydrogenase</fullName>
    </submittedName>
</protein>
<evidence type="ECO:0000256" key="2">
    <source>
        <dbReference type="ARBA" id="ARBA00009347"/>
    </source>
</evidence>
<evidence type="ECO:0000256" key="5">
    <source>
        <dbReference type="ARBA" id="ARBA00023002"/>
    </source>
</evidence>
<dbReference type="InterPro" id="IPR009100">
    <property type="entry name" value="AcylCoA_DH/oxidase_NM_dom_sf"/>
</dbReference>
<keyword evidence="9" id="KW-1185">Reference proteome</keyword>